<dbReference type="Proteomes" id="UP000050520">
    <property type="component" value="Unassembled WGS sequence"/>
</dbReference>
<feature type="non-terminal residue" evidence="1">
    <location>
        <position position="56"/>
    </location>
</feature>
<evidence type="ECO:0000313" key="1">
    <source>
        <dbReference type="EMBL" id="KPR44770.1"/>
    </source>
</evidence>
<accession>A0AA40NE19</accession>
<reference evidence="2" key="1">
    <citation type="submission" date="2015-09" db="EMBL/GenBank/DDBJ databases">
        <title>Prevalence of NDMs in South Africa.</title>
        <authorList>
            <person name="Osei Sekyere J."/>
            <person name="Govinden U."/>
            <person name="Essack S."/>
            <person name="Haldorsen B."/>
            <person name="Samuelsen O."/>
            <person name="Aasnaes B."/>
            <person name="Sundsfjord A."/>
        </authorList>
    </citation>
    <scope>NUCLEOTIDE SEQUENCE [LARGE SCALE GENOMIC DNA]</scope>
    <source>
        <strain evidence="2">ST62:944112508</strain>
    </source>
</reference>
<proteinExistence type="predicted"/>
<sequence>MAFNIWKIGLHIQQHEVLAVAIVREASGWYLQRWWRIPLTPQVIVDGHIREPEQLV</sequence>
<dbReference type="AlphaFoldDB" id="A0AA40NE19"/>
<protein>
    <submittedName>
        <fullName evidence="1">DNA utilization protein HofM</fullName>
    </submittedName>
</protein>
<gene>
    <name evidence="1" type="ORF">AN672_30075</name>
</gene>
<dbReference type="EMBL" id="LJEB01000440">
    <property type="protein sequence ID" value="KPR44770.1"/>
    <property type="molecule type" value="Genomic_DNA"/>
</dbReference>
<name>A0AA40NE19_CITFR</name>
<reference evidence="1 2" key="2">
    <citation type="journal article" date="2017" name="PLoS ONE">
        <title>Genomic and phenotypic characterisation of fluoroquinolone resistance mechanisms in Enterobacteriaceae in Durban, South Africa.</title>
        <authorList>
            <person name="Osei Sekyere J."/>
            <person name="Amoako D.G."/>
        </authorList>
    </citation>
    <scope>NUCLEOTIDE SEQUENCE [LARGE SCALE GENOMIC DNA]</scope>
    <source>
        <strain evidence="1 2">ST62:944112508</strain>
    </source>
</reference>
<organism evidence="1 2">
    <name type="scientific">Citrobacter freundii</name>
    <dbReference type="NCBI Taxonomy" id="546"/>
    <lineage>
        <taxon>Bacteria</taxon>
        <taxon>Pseudomonadati</taxon>
        <taxon>Pseudomonadota</taxon>
        <taxon>Gammaproteobacteria</taxon>
        <taxon>Enterobacterales</taxon>
        <taxon>Enterobacteriaceae</taxon>
        <taxon>Citrobacter</taxon>
        <taxon>Citrobacter freundii complex</taxon>
    </lineage>
</organism>
<evidence type="ECO:0000313" key="2">
    <source>
        <dbReference type="Proteomes" id="UP000050520"/>
    </source>
</evidence>
<comment type="caution">
    <text evidence="1">The sequence shown here is derived from an EMBL/GenBank/DDBJ whole genome shotgun (WGS) entry which is preliminary data.</text>
</comment>